<evidence type="ECO:0000313" key="5">
    <source>
        <dbReference type="Proteomes" id="UP001157418"/>
    </source>
</evidence>
<keyword evidence="2" id="KW-0131">Cell cycle</keyword>
<name>A0AAU9MVV7_9ASTR</name>
<reference evidence="4 5" key="1">
    <citation type="submission" date="2022-01" db="EMBL/GenBank/DDBJ databases">
        <authorList>
            <person name="Xiong W."/>
            <person name="Schranz E."/>
        </authorList>
    </citation>
    <scope>NUCLEOTIDE SEQUENCE [LARGE SCALE GENOMIC DNA]</scope>
</reference>
<dbReference type="AlphaFoldDB" id="A0AAU9MVV7"/>
<evidence type="ECO:0000256" key="3">
    <source>
        <dbReference type="SAM" id="Phobius"/>
    </source>
</evidence>
<organism evidence="4 5">
    <name type="scientific">Lactuca virosa</name>
    <dbReference type="NCBI Taxonomy" id="75947"/>
    <lineage>
        <taxon>Eukaryota</taxon>
        <taxon>Viridiplantae</taxon>
        <taxon>Streptophyta</taxon>
        <taxon>Embryophyta</taxon>
        <taxon>Tracheophyta</taxon>
        <taxon>Spermatophyta</taxon>
        <taxon>Magnoliopsida</taxon>
        <taxon>eudicotyledons</taxon>
        <taxon>Gunneridae</taxon>
        <taxon>Pentapetalae</taxon>
        <taxon>asterids</taxon>
        <taxon>campanulids</taxon>
        <taxon>Asterales</taxon>
        <taxon>Asteraceae</taxon>
        <taxon>Cichorioideae</taxon>
        <taxon>Cichorieae</taxon>
        <taxon>Lactucinae</taxon>
        <taxon>Lactuca</taxon>
    </lineage>
</organism>
<evidence type="ECO:0000313" key="4">
    <source>
        <dbReference type="EMBL" id="CAH1428793.1"/>
    </source>
</evidence>
<keyword evidence="3" id="KW-0812">Transmembrane</keyword>
<dbReference type="InterPro" id="IPR007587">
    <property type="entry name" value="SAPS"/>
</dbReference>
<evidence type="ECO:0000256" key="2">
    <source>
        <dbReference type="ARBA" id="ARBA00023306"/>
    </source>
</evidence>
<dbReference type="Proteomes" id="UP001157418">
    <property type="component" value="Unassembled WGS sequence"/>
</dbReference>
<gene>
    <name evidence="4" type="ORF">LVIROSA_LOCUS15698</name>
</gene>
<dbReference type="GO" id="GO:0019888">
    <property type="term" value="F:protein phosphatase regulator activity"/>
    <property type="evidence" value="ECO:0007669"/>
    <property type="project" value="TreeGrafter"/>
</dbReference>
<proteinExistence type="inferred from homology"/>
<feature type="transmembrane region" description="Helical" evidence="3">
    <location>
        <begin position="37"/>
        <end position="53"/>
    </location>
</feature>
<keyword evidence="3" id="KW-1133">Transmembrane helix</keyword>
<keyword evidence="3" id="KW-0472">Membrane</keyword>
<feature type="transmembrane region" description="Helical" evidence="3">
    <location>
        <begin position="100"/>
        <end position="119"/>
    </location>
</feature>
<dbReference type="EMBL" id="CAKMRJ010002223">
    <property type="protein sequence ID" value="CAH1428793.1"/>
    <property type="molecule type" value="Genomic_DNA"/>
</dbReference>
<dbReference type="PANTHER" id="PTHR12634:SF8">
    <property type="entry name" value="FIERY MOUNTAIN, ISOFORM D"/>
    <property type="match status" value="1"/>
</dbReference>
<accession>A0AAU9MVV7</accession>
<sequence>MDLLFSFLEPTRAHSALLASYFSKVVICPMLRKTVPLMNYVQAVFMIYVIAAIDSSQSVGFTPAQIAADRGHRPVSLILSNAHRAQNASNLVKVTVVVGLWGWTVVTLSIASLLMFIRCSSKDPGYVNMSGGIKNNVDADVCFLSD</sequence>
<dbReference type="GO" id="GO:0019903">
    <property type="term" value="F:protein phosphatase binding"/>
    <property type="evidence" value="ECO:0007669"/>
    <property type="project" value="InterPro"/>
</dbReference>
<protein>
    <recommendedName>
        <fullName evidence="6">Amino acid transporter transmembrane domain-containing protein</fullName>
    </recommendedName>
</protein>
<comment type="similarity">
    <text evidence="1">Belongs to the SAPS family.</text>
</comment>
<dbReference type="PANTHER" id="PTHR12634">
    <property type="entry name" value="SIT4 YEAST -ASSOCIATING PROTEIN-RELATED"/>
    <property type="match status" value="1"/>
</dbReference>
<comment type="caution">
    <text evidence="4">The sequence shown here is derived from an EMBL/GenBank/DDBJ whole genome shotgun (WGS) entry which is preliminary data.</text>
</comment>
<evidence type="ECO:0000256" key="1">
    <source>
        <dbReference type="ARBA" id="ARBA00006180"/>
    </source>
</evidence>
<keyword evidence="5" id="KW-1185">Reference proteome</keyword>
<evidence type="ECO:0008006" key="6">
    <source>
        <dbReference type="Google" id="ProtNLM"/>
    </source>
</evidence>